<feature type="region of interest" description="Disordered" evidence="1">
    <location>
        <begin position="1"/>
        <end position="69"/>
    </location>
</feature>
<evidence type="ECO:0000313" key="3">
    <source>
        <dbReference type="Proteomes" id="UP000483261"/>
    </source>
</evidence>
<feature type="compositionally biased region" description="Acidic residues" evidence="1">
    <location>
        <begin position="1"/>
        <end position="13"/>
    </location>
</feature>
<dbReference type="Proteomes" id="UP000483261">
    <property type="component" value="Unassembled WGS sequence"/>
</dbReference>
<evidence type="ECO:0000256" key="1">
    <source>
        <dbReference type="SAM" id="MobiDB-lite"/>
    </source>
</evidence>
<gene>
    <name evidence="2" type="ORF">G5C66_16565</name>
</gene>
<reference evidence="2 3" key="1">
    <citation type="submission" date="2020-02" db="EMBL/GenBank/DDBJ databases">
        <title>Whole-genome analyses of novel actinobacteria.</title>
        <authorList>
            <person name="Sahin N."/>
        </authorList>
    </citation>
    <scope>NUCLEOTIDE SEQUENCE [LARGE SCALE GENOMIC DNA]</scope>
    <source>
        <strain evidence="2 3">KC13</strain>
    </source>
</reference>
<organism evidence="2 3">
    <name type="scientific">Nocardioides turkmenicus</name>
    <dbReference type="NCBI Taxonomy" id="2711220"/>
    <lineage>
        <taxon>Bacteria</taxon>
        <taxon>Bacillati</taxon>
        <taxon>Actinomycetota</taxon>
        <taxon>Actinomycetes</taxon>
        <taxon>Propionibacteriales</taxon>
        <taxon>Nocardioidaceae</taxon>
        <taxon>Nocardioides</taxon>
    </lineage>
</organism>
<proteinExistence type="predicted"/>
<evidence type="ECO:0000313" key="2">
    <source>
        <dbReference type="EMBL" id="NGN94346.1"/>
    </source>
</evidence>
<accession>A0A6M1R2Y4</accession>
<name>A0A6M1R2Y4_9ACTN</name>
<protein>
    <submittedName>
        <fullName evidence="2">Uncharacterized protein</fullName>
    </submittedName>
</protein>
<keyword evidence="3" id="KW-1185">Reference proteome</keyword>
<dbReference type="EMBL" id="JAALAA010000014">
    <property type="protein sequence ID" value="NGN94346.1"/>
    <property type="molecule type" value="Genomic_DNA"/>
</dbReference>
<dbReference type="RefSeq" id="WP_165112071.1">
    <property type="nucleotide sequence ID" value="NZ_JAALAA010000014.1"/>
</dbReference>
<dbReference type="AlphaFoldDB" id="A0A6M1R2Y4"/>
<comment type="caution">
    <text evidence="2">The sequence shown here is derived from an EMBL/GenBank/DDBJ whole genome shotgun (WGS) entry which is preliminary data.</text>
</comment>
<sequence length="69" mass="7415">MSEPRDDQEETEENGQVSEVQQMDPEVAGRPIAPSDSTAGYPESESGEPDTRGSGPDAAPPENRRDNDV</sequence>